<accession>A0A4U5LSD5</accession>
<dbReference type="SUPFAM" id="SSF46689">
    <property type="entry name" value="Homeodomain-like"/>
    <property type="match status" value="1"/>
</dbReference>
<dbReference type="InterPro" id="IPR046955">
    <property type="entry name" value="PHR1-like"/>
</dbReference>
<dbReference type="AlphaFoldDB" id="A0A4U5LSD5"/>
<dbReference type="NCBIfam" id="TIGR01557">
    <property type="entry name" value="myb_SHAQKYF"/>
    <property type="match status" value="1"/>
</dbReference>
<protein>
    <recommendedName>
        <fullName evidence="6">HTH myb-type domain-containing protein</fullName>
    </recommendedName>
</protein>
<dbReference type="InterPro" id="IPR006447">
    <property type="entry name" value="Myb_dom_plants"/>
</dbReference>
<feature type="domain" description="HTH myb-type" evidence="6">
    <location>
        <begin position="13"/>
        <end position="73"/>
    </location>
</feature>
<reference evidence="7" key="1">
    <citation type="submission" date="2018-10" db="EMBL/GenBank/DDBJ databases">
        <title>Population genomic analysis revealed the cold adaptation of white poplar.</title>
        <authorList>
            <person name="Liu Y.-J."/>
        </authorList>
    </citation>
    <scope>NUCLEOTIDE SEQUENCE [LARGE SCALE GENOMIC DNA]</scope>
    <source>
        <strain evidence="7">PAL-ZL1</strain>
    </source>
</reference>
<dbReference type="Pfam" id="PF00249">
    <property type="entry name" value="Myb_DNA-binding"/>
    <property type="match status" value="1"/>
</dbReference>
<dbReference type="GO" id="GO:0003677">
    <property type="term" value="F:DNA binding"/>
    <property type="evidence" value="ECO:0007669"/>
    <property type="project" value="InterPro"/>
</dbReference>
<dbReference type="GO" id="GO:0005634">
    <property type="term" value="C:nucleus"/>
    <property type="evidence" value="ECO:0007669"/>
    <property type="project" value="UniProtKB-SubCell"/>
</dbReference>
<keyword evidence="4" id="KW-0539">Nucleus</keyword>
<dbReference type="FunFam" id="1.10.10.60:FF:000002">
    <property type="entry name" value="Myb family transcription factor"/>
    <property type="match status" value="1"/>
</dbReference>
<proteinExistence type="predicted"/>
<evidence type="ECO:0000313" key="7">
    <source>
        <dbReference type="EMBL" id="TKR58937.1"/>
    </source>
</evidence>
<dbReference type="Gene3D" id="1.10.10.60">
    <property type="entry name" value="Homeodomain-like"/>
    <property type="match status" value="1"/>
</dbReference>
<sequence length="210" mass="23494">MDDSINRLPEAATSQKQRIRWTTELHDLFVDAVKSLRGPDVATPKSILGIMNVKGLSIYHVKSHLQKYRLAKKFPETNHDKSTSAAVENKTASSNSNNDALVIESNRRHKEEWMLHVAGTKGLSRAQKELQIRIAQNEKFLRELMEQKAISIHEPSSFDVPVSEPKLLPHSPSADVSSPRQAAVSSDCYLFQPSNHKDSDAVESEKAKCP</sequence>
<evidence type="ECO:0000256" key="5">
    <source>
        <dbReference type="SAM" id="MobiDB-lite"/>
    </source>
</evidence>
<feature type="compositionally biased region" description="Polar residues" evidence="5">
    <location>
        <begin position="83"/>
        <end position="99"/>
    </location>
</feature>
<dbReference type="InterPro" id="IPR001005">
    <property type="entry name" value="SANT/Myb"/>
</dbReference>
<dbReference type="GO" id="GO:0003700">
    <property type="term" value="F:DNA-binding transcription factor activity"/>
    <property type="evidence" value="ECO:0007669"/>
    <property type="project" value="InterPro"/>
</dbReference>
<feature type="region of interest" description="Disordered" evidence="5">
    <location>
        <begin position="76"/>
        <end position="99"/>
    </location>
</feature>
<evidence type="ECO:0000259" key="6">
    <source>
        <dbReference type="PROSITE" id="PS51294"/>
    </source>
</evidence>
<evidence type="ECO:0000256" key="3">
    <source>
        <dbReference type="ARBA" id="ARBA00023163"/>
    </source>
</evidence>
<name>A0A4U5LSD5_POPAL</name>
<evidence type="ECO:0000256" key="2">
    <source>
        <dbReference type="ARBA" id="ARBA00023015"/>
    </source>
</evidence>
<comment type="caution">
    <text evidence="7">The sequence shown here is derived from an EMBL/GenBank/DDBJ whole genome shotgun (WGS) entry which is preliminary data.</text>
</comment>
<keyword evidence="2" id="KW-0805">Transcription regulation</keyword>
<dbReference type="PANTHER" id="PTHR31499">
    <property type="entry name" value="MYB FAMILY TRANSCRIPTION FACTOR PHL11"/>
    <property type="match status" value="1"/>
</dbReference>
<dbReference type="STRING" id="43335.A0A4U5LSD5"/>
<comment type="subcellular location">
    <subcellularLocation>
        <location evidence="1">Nucleus</location>
    </subcellularLocation>
</comment>
<keyword evidence="3" id="KW-0804">Transcription</keyword>
<dbReference type="InterPro" id="IPR017930">
    <property type="entry name" value="Myb_dom"/>
</dbReference>
<organism evidence="7">
    <name type="scientific">Populus alba</name>
    <name type="common">White poplar</name>
    <dbReference type="NCBI Taxonomy" id="43335"/>
    <lineage>
        <taxon>Eukaryota</taxon>
        <taxon>Viridiplantae</taxon>
        <taxon>Streptophyta</taxon>
        <taxon>Embryophyta</taxon>
        <taxon>Tracheophyta</taxon>
        <taxon>Spermatophyta</taxon>
        <taxon>Magnoliopsida</taxon>
        <taxon>eudicotyledons</taxon>
        <taxon>Gunneridae</taxon>
        <taxon>Pentapetalae</taxon>
        <taxon>rosids</taxon>
        <taxon>fabids</taxon>
        <taxon>Malpighiales</taxon>
        <taxon>Salicaceae</taxon>
        <taxon>Saliceae</taxon>
        <taxon>Populus</taxon>
    </lineage>
</organism>
<gene>
    <name evidence="7" type="ORF">D5086_0000327770</name>
</gene>
<dbReference type="EMBL" id="RCHU01001279">
    <property type="protein sequence ID" value="TKR58937.1"/>
    <property type="molecule type" value="Genomic_DNA"/>
</dbReference>
<evidence type="ECO:0000256" key="1">
    <source>
        <dbReference type="ARBA" id="ARBA00004123"/>
    </source>
</evidence>
<dbReference type="PROSITE" id="PS51294">
    <property type="entry name" value="HTH_MYB"/>
    <property type="match status" value="1"/>
</dbReference>
<dbReference type="PANTHER" id="PTHR31499:SF79">
    <property type="entry name" value="HTH MYB-TYPE DOMAIN-CONTAINING PROTEIN"/>
    <property type="match status" value="1"/>
</dbReference>
<evidence type="ECO:0000256" key="4">
    <source>
        <dbReference type="ARBA" id="ARBA00023242"/>
    </source>
</evidence>
<dbReference type="InterPro" id="IPR009057">
    <property type="entry name" value="Homeodomain-like_sf"/>
</dbReference>